<feature type="region of interest" description="Disordered" evidence="6">
    <location>
        <begin position="50"/>
        <end position="77"/>
    </location>
</feature>
<dbReference type="AlphaFoldDB" id="A0A840L6Z9"/>
<dbReference type="Proteomes" id="UP000562027">
    <property type="component" value="Unassembled WGS sequence"/>
</dbReference>
<evidence type="ECO:0000313" key="8">
    <source>
        <dbReference type="EMBL" id="MBB4841939.1"/>
    </source>
</evidence>
<dbReference type="InterPro" id="IPR008271">
    <property type="entry name" value="Ser/Thr_kinase_AS"/>
</dbReference>
<keyword evidence="1 8" id="KW-0808">Transferase</keyword>
<dbReference type="SMART" id="SM00220">
    <property type="entry name" value="S_TKc"/>
    <property type="match status" value="1"/>
</dbReference>
<evidence type="ECO:0000256" key="1">
    <source>
        <dbReference type="ARBA" id="ARBA00022679"/>
    </source>
</evidence>
<evidence type="ECO:0000313" key="9">
    <source>
        <dbReference type="Proteomes" id="UP000562027"/>
    </source>
</evidence>
<dbReference type="Pfam" id="PF00069">
    <property type="entry name" value="Pkinase"/>
    <property type="match status" value="1"/>
</dbReference>
<evidence type="ECO:0000256" key="6">
    <source>
        <dbReference type="SAM" id="MobiDB-lite"/>
    </source>
</evidence>
<dbReference type="Gene3D" id="1.25.40.10">
    <property type="entry name" value="Tetratricopeptide repeat domain"/>
    <property type="match status" value="1"/>
</dbReference>
<feature type="binding site" evidence="5">
    <location>
        <position position="111"/>
    </location>
    <ligand>
        <name>ATP</name>
        <dbReference type="ChEBI" id="CHEBI:30616"/>
    </ligand>
</feature>
<reference evidence="8 9" key="1">
    <citation type="submission" date="2020-08" db="EMBL/GenBank/DDBJ databases">
        <title>Functional genomics of gut bacteria from endangered species of beetles.</title>
        <authorList>
            <person name="Carlos-Shanley C."/>
        </authorList>
    </citation>
    <scope>NUCLEOTIDE SEQUENCE [LARGE SCALE GENOMIC DNA]</scope>
    <source>
        <strain evidence="8 9">S00239</strain>
    </source>
</reference>
<feature type="domain" description="Protein kinase" evidence="7">
    <location>
        <begin position="80"/>
        <end position="347"/>
    </location>
</feature>
<dbReference type="PROSITE" id="PS00107">
    <property type="entry name" value="PROTEIN_KINASE_ATP"/>
    <property type="match status" value="1"/>
</dbReference>
<evidence type="ECO:0000256" key="2">
    <source>
        <dbReference type="ARBA" id="ARBA00022741"/>
    </source>
</evidence>
<dbReference type="InterPro" id="IPR011990">
    <property type="entry name" value="TPR-like_helical_dom_sf"/>
</dbReference>
<dbReference type="GO" id="GO:0005524">
    <property type="term" value="F:ATP binding"/>
    <property type="evidence" value="ECO:0007669"/>
    <property type="project" value="UniProtKB-UniRule"/>
</dbReference>
<dbReference type="CDD" id="cd14014">
    <property type="entry name" value="STKc_PknB_like"/>
    <property type="match status" value="1"/>
</dbReference>
<dbReference type="EMBL" id="JACHLP010000001">
    <property type="protein sequence ID" value="MBB4841939.1"/>
    <property type="molecule type" value="Genomic_DNA"/>
</dbReference>
<name>A0A840L6Z9_9BURK</name>
<comment type="caution">
    <text evidence="8">The sequence shown here is derived from an EMBL/GenBank/DDBJ whole genome shotgun (WGS) entry which is preliminary data.</text>
</comment>
<dbReference type="InterPro" id="IPR017441">
    <property type="entry name" value="Protein_kinase_ATP_BS"/>
</dbReference>
<gene>
    <name evidence="8" type="ORF">HNP55_000434</name>
</gene>
<dbReference type="SUPFAM" id="SSF56112">
    <property type="entry name" value="Protein kinase-like (PK-like)"/>
    <property type="match status" value="1"/>
</dbReference>
<dbReference type="EC" id="2.7.11.1" evidence="8"/>
<keyword evidence="3 8" id="KW-0418">Kinase</keyword>
<accession>A0A840L6Z9</accession>
<evidence type="ECO:0000259" key="7">
    <source>
        <dbReference type="PROSITE" id="PS50011"/>
    </source>
</evidence>
<dbReference type="Pfam" id="PF13424">
    <property type="entry name" value="TPR_12"/>
    <property type="match status" value="1"/>
</dbReference>
<dbReference type="PROSITE" id="PS00108">
    <property type="entry name" value="PROTEIN_KINASE_ST"/>
    <property type="match status" value="1"/>
</dbReference>
<evidence type="ECO:0000256" key="5">
    <source>
        <dbReference type="PROSITE-ProRule" id="PRU10141"/>
    </source>
</evidence>
<evidence type="ECO:0000256" key="4">
    <source>
        <dbReference type="ARBA" id="ARBA00022840"/>
    </source>
</evidence>
<dbReference type="InterPro" id="IPR011009">
    <property type="entry name" value="Kinase-like_dom_sf"/>
</dbReference>
<dbReference type="RefSeq" id="WP_184295734.1">
    <property type="nucleotide sequence ID" value="NZ_JACHLP010000001.1"/>
</dbReference>
<dbReference type="GO" id="GO:0004674">
    <property type="term" value="F:protein serine/threonine kinase activity"/>
    <property type="evidence" value="ECO:0007669"/>
    <property type="project" value="UniProtKB-EC"/>
</dbReference>
<dbReference type="PROSITE" id="PS50011">
    <property type="entry name" value="PROTEIN_KINASE_DOM"/>
    <property type="match status" value="1"/>
</dbReference>
<evidence type="ECO:0000256" key="3">
    <source>
        <dbReference type="ARBA" id="ARBA00022777"/>
    </source>
</evidence>
<protein>
    <submittedName>
        <fullName evidence="8">Serine/threonine-protein kinase</fullName>
        <ecNumber evidence="8">2.7.11.1</ecNumber>
    </submittedName>
</protein>
<sequence>MQAHDLVSLSQLLDQALDLPAAEREPWLARLDAGQQRWRETLRRLLAEHDHPQQTLDSLPSLAPLQEGKSDRPGERVGPYRLLRELGRGGMGVVWLAERADGAYQRQLALKLPRLSWEPSLDARLAHECEMAARLEHAHIARLYDAGRDAQGRPYLAMQYVDGLPIDRFCQEQGLGQAEILRLFLAVVRALAHAHGRLVVHGDLKPSNVLVTPQAQAFLLDFGIARLIGPLSLQTQIRQGLTPAYAAPEQLQGAPLSVACDVYSLGLLLYRLLTGSLPWDKPPAILAGGQASRGPAPLASQRARQLGRPARALQGELDALLAKALAEQPLQRYGSADALADDVQRYLDRMPLAAVGKSRLYRLRKRLQRHAWGFGLTALALAALSASAWLAHSQAQRAEAEARRTGVVKDFLLDIFRINARDNPAKTELRALPAQALLERGAGLIEQKFAAEPALRAELHGVVGDIFLDMASPQLAARHALLQRQTLVGMGAPMAEQAQAQLLLIQALIDAEQLQEGLNQARALLARAGTSPRQALQARLLAARSLLAQGQDAEAKKELALAQTQLQSLPQAAPTLQAELLRLQANRLNFLNNQFDQALPLYKQATALLQNQSEDLKGRAAAGFGIRADLVFSLINRHRWPEAKPLLEAALQSQRALGGANDLAAARLEANSLKWLYVTRQMPYAQAKQGIEDLRKLFQQERLGPPNLTLANLDYQLGSLLLEGGEMPRAYALLEASAKITQGQVEQAWGRYMIELNLGQAAAHTGQHALATRLLAQALRQGQRIVGADSPWLADGYVAAAENLRMQARFDEARQLLGALPPLQAVRGSEHNPQGPAQQIQLATAHLALARGEALQALQLLPAADPKADDLVMQDRQLLRGAALCQSQQARLGLPLMQAHLASIGSELSPLHPGLADWRAKAGLCALAAGQPAQAASLAAQAQAALSQQTGLAPSYYPALRQLLQALRSP</sequence>
<keyword evidence="9" id="KW-1185">Reference proteome</keyword>
<organism evidence="8 9">
    <name type="scientific">Roseateles oligotrophus</name>
    <dbReference type="NCBI Taxonomy" id="1769250"/>
    <lineage>
        <taxon>Bacteria</taxon>
        <taxon>Pseudomonadati</taxon>
        <taxon>Pseudomonadota</taxon>
        <taxon>Betaproteobacteria</taxon>
        <taxon>Burkholderiales</taxon>
        <taxon>Sphaerotilaceae</taxon>
        <taxon>Roseateles</taxon>
    </lineage>
</organism>
<dbReference type="InterPro" id="IPR000719">
    <property type="entry name" value="Prot_kinase_dom"/>
</dbReference>
<dbReference type="SUPFAM" id="SSF48452">
    <property type="entry name" value="TPR-like"/>
    <property type="match status" value="1"/>
</dbReference>
<keyword evidence="2 5" id="KW-0547">Nucleotide-binding</keyword>
<dbReference type="PANTHER" id="PTHR43289">
    <property type="entry name" value="MITOGEN-ACTIVATED PROTEIN KINASE KINASE KINASE 20-RELATED"/>
    <property type="match status" value="1"/>
</dbReference>
<proteinExistence type="predicted"/>
<dbReference type="Gene3D" id="3.30.200.20">
    <property type="entry name" value="Phosphorylase Kinase, domain 1"/>
    <property type="match status" value="1"/>
</dbReference>
<dbReference type="PANTHER" id="PTHR43289:SF34">
    <property type="entry name" value="SERINE_THREONINE-PROTEIN KINASE YBDM-RELATED"/>
    <property type="match status" value="1"/>
</dbReference>
<keyword evidence="4 5" id="KW-0067">ATP-binding</keyword>
<dbReference type="Gene3D" id="1.10.510.10">
    <property type="entry name" value="Transferase(Phosphotransferase) domain 1"/>
    <property type="match status" value="1"/>
</dbReference>